<keyword evidence="9 13" id="KW-0560">Oxidoreductase</keyword>
<evidence type="ECO:0000256" key="5">
    <source>
        <dbReference type="ARBA" id="ARBA00022617"/>
    </source>
</evidence>
<evidence type="ECO:0000256" key="4">
    <source>
        <dbReference type="ARBA" id="ARBA00010617"/>
    </source>
</evidence>
<dbReference type="EMBL" id="KY849888">
    <property type="protein sequence ID" value="AVM18979.1"/>
    <property type="molecule type" value="mRNA"/>
</dbReference>
<evidence type="ECO:0000256" key="14">
    <source>
        <dbReference type="SAM" id="Phobius"/>
    </source>
</evidence>
<comment type="subcellular location">
    <subcellularLocation>
        <location evidence="3">Endoplasmic reticulum membrane</location>
        <topology evidence="3">Peripheral membrane protein</topology>
    </subcellularLocation>
    <subcellularLocation>
        <location evidence="2">Microsome membrane</location>
        <topology evidence="2">Peripheral membrane protein</topology>
    </subcellularLocation>
</comment>
<protein>
    <submittedName>
        <fullName evidence="15">Odorant degrading protein 9</fullName>
    </submittedName>
</protein>
<evidence type="ECO:0000256" key="12">
    <source>
        <dbReference type="PIRSR" id="PIRSR602401-1"/>
    </source>
</evidence>
<dbReference type="GO" id="GO:0020037">
    <property type="term" value="F:heme binding"/>
    <property type="evidence" value="ECO:0007669"/>
    <property type="project" value="InterPro"/>
</dbReference>
<evidence type="ECO:0000256" key="13">
    <source>
        <dbReference type="RuleBase" id="RU000461"/>
    </source>
</evidence>
<evidence type="ECO:0000256" key="9">
    <source>
        <dbReference type="ARBA" id="ARBA00023002"/>
    </source>
</evidence>
<evidence type="ECO:0000313" key="15">
    <source>
        <dbReference type="EMBL" id="AVM18979.1"/>
    </source>
</evidence>
<keyword evidence="10 12" id="KW-0408">Iron</keyword>
<sequence>MFLLLLVLIPILIVIFWYINYLWHETYLKKYVGPRPLPIFGTALDLRDRKTQIRQFLKYREKFKGDYKLYIGFQPLLMLSEPKSIEAMLSSTTNLKKSKSYTFVKKWLGNGLLLSDGDYWRKHRKIITPAFHFQILDKYVYAFNATSSILVDRLRDKIDQNAFDICPYITLCALDIMCEAAMGTSVNAQMNAESKYVTSVKEIGRIFIERFFSVMQQYEFFYRFTDNYQCEEKAVNILHSYAYNVIDKRKKENENIKSEDDLTSKKKLAFLDLLLFHNSQTNTMTGDELREEVDTLLFEGHDTTSAGMSYTLFNLANHQDVQDKVYQEVESILADNPNREPTCKDLHGMKYLEMVIKESLRLYPPVPMVGRELVEDLRYDDKIVPKGMMVTVDAIGIHHDPNIYPDPYNFDPERFSPENSSGRNPYAFIPFSAGPRNCIGQKFAMLEMKATLTSILRNFRLLPTVPAQNIELQVEAVMKPISVMVRLKKR</sequence>
<reference evidence="15" key="1">
    <citation type="submission" date="2017-03" db="EMBL/GenBank/DDBJ databases">
        <title>Antennal transcriptome analysis reveals candidate chemosensory genes involved in chemoreception and degradation in Holotrichia parallela (Coleoptera: Scarabaeidae).</title>
        <authorList>
            <person name="Yi J."/>
            <person name="Wang S."/>
            <person name="Zhang X."/>
            <person name="Pan Y."/>
            <person name="Yang S."/>
            <person name="Zhang J."/>
            <person name="Wang J."/>
            <person name="Xi J."/>
        </authorList>
    </citation>
    <scope>NUCLEOTIDE SEQUENCE</scope>
    <source>
        <tissue evidence="15">Antenna</tissue>
    </source>
</reference>
<name>A0A2P1ERN6_HOLPA</name>
<dbReference type="InterPro" id="IPR002401">
    <property type="entry name" value="Cyt_P450_E_grp-I"/>
</dbReference>
<dbReference type="FunFam" id="1.10.630.10:FF:000182">
    <property type="entry name" value="Cytochrome P450 3A4"/>
    <property type="match status" value="1"/>
</dbReference>
<feature type="transmembrane region" description="Helical" evidence="14">
    <location>
        <begin position="6"/>
        <end position="23"/>
    </location>
</feature>
<dbReference type="GO" id="GO:0004497">
    <property type="term" value="F:monooxygenase activity"/>
    <property type="evidence" value="ECO:0007669"/>
    <property type="project" value="UniProtKB-KW"/>
</dbReference>
<evidence type="ECO:0000256" key="11">
    <source>
        <dbReference type="ARBA" id="ARBA00023033"/>
    </source>
</evidence>
<keyword evidence="14" id="KW-0812">Transmembrane</keyword>
<evidence type="ECO:0000256" key="6">
    <source>
        <dbReference type="ARBA" id="ARBA00022723"/>
    </source>
</evidence>
<dbReference type="Gene3D" id="1.10.630.10">
    <property type="entry name" value="Cytochrome P450"/>
    <property type="match status" value="1"/>
</dbReference>
<dbReference type="PRINTS" id="PR00385">
    <property type="entry name" value="P450"/>
</dbReference>
<keyword evidence="8" id="KW-0492">Microsome</keyword>
<dbReference type="PRINTS" id="PR00463">
    <property type="entry name" value="EP450I"/>
</dbReference>
<dbReference type="GO" id="GO:0005506">
    <property type="term" value="F:iron ion binding"/>
    <property type="evidence" value="ECO:0007669"/>
    <property type="project" value="InterPro"/>
</dbReference>
<organism evidence="15">
    <name type="scientific">Holotrichia parallela</name>
    <name type="common">Dark black chafer beetle</name>
    <name type="synonym">Pedinotrichia parallela</name>
    <dbReference type="NCBI Taxonomy" id="93412"/>
    <lineage>
        <taxon>Eukaryota</taxon>
        <taxon>Metazoa</taxon>
        <taxon>Ecdysozoa</taxon>
        <taxon>Arthropoda</taxon>
        <taxon>Hexapoda</taxon>
        <taxon>Insecta</taxon>
        <taxon>Pterygota</taxon>
        <taxon>Neoptera</taxon>
        <taxon>Endopterygota</taxon>
        <taxon>Coleoptera</taxon>
        <taxon>Polyphaga</taxon>
        <taxon>Scarabaeiformia</taxon>
        <taxon>Scarabaeidae</taxon>
        <taxon>Melolonthinae</taxon>
        <taxon>Holotrichia</taxon>
    </lineage>
</organism>
<dbReference type="SUPFAM" id="SSF48264">
    <property type="entry name" value="Cytochrome P450"/>
    <property type="match status" value="1"/>
</dbReference>
<dbReference type="PANTHER" id="PTHR24291:SF187">
    <property type="entry name" value="CYTOCHROME P450 4AE1-RELATED"/>
    <property type="match status" value="1"/>
</dbReference>
<dbReference type="GO" id="GO:0005789">
    <property type="term" value="C:endoplasmic reticulum membrane"/>
    <property type="evidence" value="ECO:0007669"/>
    <property type="project" value="UniProtKB-SubCell"/>
</dbReference>
<dbReference type="InterPro" id="IPR001128">
    <property type="entry name" value="Cyt_P450"/>
</dbReference>
<evidence type="ECO:0000256" key="8">
    <source>
        <dbReference type="ARBA" id="ARBA00022848"/>
    </source>
</evidence>
<gene>
    <name evidence="15" type="primary">ODE9</name>
</gene>
<dbReference type="InterPro" id="IPR036396">
    <property type="entry name" value="Cyt_P450_sf"/>
</dbReference>
<evidence type="ECO:0000256" key="2">
    <source>
        <dbReference type="ARBA" id="ARBA00004174"/>
    </source>
</evidence>
<keyword evidence="5 12" id="KW-0349">Heme</keyword>
<evidence type="ECO:0000256" key="10">
    <source>
        <dbReference type="ARBA" id="ARBA00023004"/>
    </source>
</evidence>
<proteinExistence type="evidence at transcript level"/>
<dbReference type="PANTHER" id="PTHR24291">
    <property type="entry name" value="CYTOCHROME P450 FAMILY 4"/>
    <property type="match status" value="1"/>
</dbReference>
<keyword evidence="14" id="KW-0472">Membrane</keyword>
<feature type="binding site" description="axial binding residue" evidence="12">
    <location>
        <position position="438"/>
    </location>
    <ligand>
        <name>heme</name>
        <dbReference type="ChEBI" id="CHEBI:30413"/>
    </ligand>
    <ligandPart>
        <name>Fe</name>
        <dbReference type="ChEBI" id="CHEBI:18248"/>
    </ligandPart>
</feature>
<comment type="similarity">
    <text evidence="4 13">Belongs to the cytochrome P450 family.</text>
</comment>
<keyword evidence="6 12" id="KW-0479">Metal-binding</keyword>
<dbReference type="CDD" id="cd20628">
    <property type="entry name" value="CYP4"/>
    <property type="match status" value="1"/>
</dbReference>
<comment type="cofactor">
    <cofactor evidence="1 12">
        <name>heme</name>
        <dbReference type="ChEBI" id="CHEBI:30413"/>
    </cofactor>
</comment>
<dbReference type="GO" id="GO:0016705">
    <property type="term" value="F:oxidoreductase activity, acting on paired donors, with incorporation or reduction of molecular oxygen"/>
    <property type="evidence" value="ECO:0007669"/>
    <property type="project" value="InterPro"/>
</dbReference>
<evidence type="ECO:0000256" key="3">
    <source>
        <dbReference type="ARBA" id="ARBA00004406"/>
    </source>
</evidence>
<evidence type="ECO:0000256" key="1">
    <source>
        <dbReference type="ARBA" id="ARBA00001971"/>
    </source>
</evidence>
<keyword evidence="14" id="KW-1133">Transmembrane helix</keyword>
<dbReference type="AlphaFoldDB" id="A0A2P1ERN6"/>
<dbReference type="Pfam" id="PF00067">
    <property type="entry name" value="p450"/>
    <property type="match status" value="1"/>
</dbReference>
<dbReference type="InterPro" id="IPR017972">
    <property type="entry name" value="Cyt_P450_CS"/>
</dbReference>
<keyword evidence="7" id="KW-0256">Endoplasmic reticulum</keyword>
<dbReference type="PROSITE" id="PS00086">
    <property type="entry name" value="CYTOCHROME_P450"/>
    <property type="match status" value="1"/>
</dbReference>
<evidence type="ECO:0000256" key="7">
    <source>
        <dbReference type="ARBA" id="ARBA00022824"/>
    </source>
</evidence>
<keyword evidence="11 13" id="KW-0503">Monooxygenase</keyword>
<dbReference type="InterPro" id="IPR050196">
    <property type="entry name" value="Cytochrome_P450_Monoox"/>
</dbReference>
<accession>A0A2P1ERN6</accession>